<protein>
    <recommendedName>
        <fullName evidence="1">Retrotransposon gag domain-containing protein</fullName>
    </recommendedName>
</protein>
<comment type="caution">
    <text evidence="2">The sequence shown here is derived from an EMBL/GenBank/DDBJ whole genome shotgun (WGS) entry which is preliminary data.</text>
</comment>
<dbReference type="Proteomes" id="UP001153555">
    <property type="component" value="Unassembled WGS sequence"/>
</dbReference>
<gene>
    <name evidence="2" type="ORF">SHERM_00053</name>
</gene>
<feature type="non-terminal residue" evidence="2">
    <location>
        <position position="192"/>
    </location>
</feature>
<reference evidence="2" key="1">
    <citation type="submission" date="2019-12" db="EMBL/GenBank/DDBJ databases">
        <authorList>
            <person name="Scholes J."/>
        </authorList>
    </citation>
    <scope>NUCLEOTIDE SEQUENCE</scope>
</reference>
<dbReference type="EMBL" id="CACSLK010007779">
    <property type="protein sequence ID" value="CAA0811027.1"/>
    <property type="molecule type" value="Genomic_DNA"/>
</dbReference>
<dbReference type="Pfam" id="PF03732">
    <property type="entry name" value="Retrotrans_gag"/>
    <property type="match status" value="1"/>
</dbReference>
<dbReference type="OrthoDB" id="913391at2759"/>
<name>A0A9N7R4R7_STRHE</name>
<feature type="non-terminal residue" evidence="2">
    <location>
        <position position="1"/>
    </location>
</feature>
<organism evidence="2 3">
    <name type="scientific">Striga hermonthica</name>
    <name type="common">Purple witchweed</name>
    <name type="synonym">Buchnera hermonthica</name>
    <dbReference type="NCBI Taxonomy" id="68872"/>
    <lineage>
        <taxon>Eukaryota</taxon>
        <taxon>Viridiplantae</taxon>
        <taxon>Streptophyta</taxon>
        <taxon>Embryophyta</taxon>
        <taxon>Tracheophyta</taxon>
        <taxon>Spermatophyta</taxon>
        <taxon>Magnoliopsida</taxon>
        <taxon>eudicotyledons</taxon>
        <taxon>Gunneridae</taxon>
        <taxon>Pentapetalae</taxon>
        <taxon>asterids</taxon>
        <taxon>lamiids</taxon>
        <taxon>Lamiales</taxon>
        <taxon>Orobanchaceae</taxon>
        <taxon>Buchnereae</taxon>
        <taxon>Striga</taxon>
    </lineage>
</organism>
<keyword evidence="3" id="KW-1185">Reference proteome</keyword>
<feature type="domain" description="Retrotransposon gag" evidence="1">
    <location>
        <begin position="72"/>
        <end position="165"/>
    </location>
</feature>
<sequence length="192" mass="22099">QQPPPPPSPPHQSVPNQADDHLNVVLQFRRLTPPAFVGVGGPTAVAELIRQLEQNFDLLQCIDVQKVICGRCQLNGDAAMWWSDYWRLRPGELANLTWERMNEVVLEKYYPQSYRISMEREFWDLRQGTGTVEEYEQSFTRMSAFAPHLVDTELKKATKFRDGLHPTLRMHLTIHGNLLYGETVILAIQLES</sequence>
<dbReference type="InterPro" id="IPR005162">
    <property type="entry name" value="Retrotrans_gag_dom"/>
</dbReference>
<dbReference type="AlphaFoldDB" id="A0A9N7R4R7"/>
<evidence type="ECO:0000313" key="2">
    <source>
        <dbReference type="EMBL" id="CAA0811027.1"/>
    </source>
</evidence>
<accession>A0A9N7R4R7</accession>
<evidence type="ECO:0000313" key="3">
    <source>
        <dbReference type="Proteomes" id="UP001153555"/>
    </source>
</evidence>
<proteinExistence type="predicted"/>
<evidence type="ECO:0000259" key="1">
    <source>
        <dbReference type="Pfam" id="PF03732"/>
    </source>
</evidence>